<dbReference type="InterPro" id="IPR036563">
    <property type="entry name" value="MoaE_sf"/>
</dbReference>
<keyword evidence="5" id="KW-0808">Transferase</keyword>
<evidence type="ECO:0000256" key="7">
    <source>
        <dbReference type="ARBA" id="ARBA00025448"/>
    </source>
</evidence>
<dbReference type="EMBL" id="JAAQPH010000028">
    <property type="protein sequence ID" value="NIA71913.1"/>
    <property type="molecule type" value="Genomic_DNA"/>
</dbReference>
<dbReference type="Pfam" id="PF02391">
    <property type="entry name" value="MoaE"/>
    <property type="match status" value="1"/>
</dbReference>
<organism evidence="14 15">
    <name type="scientific">Pelagibius litoralis</name>
    <dbReference type="NCBI Taxonomy" id="374515"/>
    <lineage>
        <taxon>Bacteria</taxon>
        <taxon>Pseudomonadati</taxon>
        <taxon>Pseudomonadota</taxon>
        <taxon>Alphaproteobacteria</taxon>
        <taxon>Rhodospirillales</taxon>
        <taxon>Rhodovibrionaceae</taxon>
        <taxon>Pelagibius</taxon>
    </lineage>
</organism>
<evidence type="ECO:0000256" key="5">
    <source>
        <dbReference type="ARBA" id="ARBA00022679"/>
    </source>
</evidence>
<evidence type="ECO:0000256" key="11">
    <source>
        <dbReference type="ARBA" id="ARBA00030781"/>
    </source>
</evidence>
<evidence type="ECO:0000256" key="4">
    <source>
        <dbReference type="ARBA" id="ARBA00013858"/>
    </source>
</evidence>
<dbReference type="PANTHER" id="PTHR23404">
    <property type="entry name" value="MOLYBDOPTERIN SYNTHASE RELATED"/>
    <property type="match status" value="1"/>
</dbReference>
<comment type="function">
    <text evidence="7">Converts molybdopterin precursor Z into molybdopterin. This requires the incorporation of two sulfur atoms into precursor Z to generate a dithiolene group. The sulfur is provided by MoaD.</text>
</comment>
<evidence type="ECO:0000256" key="2">
    <source>
        <dbReference type="ARBA" id="ARBA00005426"/>
    </source>
</evidence>
<sequence>MIRVQEQDFDIGKELAALTGGNTAIGGLAVFVGLVRDIAGGSDIQAMTLEHYPAMTEKMLAEIEAEARERWPLEASLIIHRYGRLEPGDQIVLVAAASAHRDAAFEACQFLMDWLKTKAPFWKLEETDAGAQWVDARSSDDAAAARWVKQDPDAAE</sequence>
<dbReference type="GO" id="GO:0030366">
    <property type="term" value="F:molybdopterin synthase activity"/>
    <property type="evidence" value="ECO:0007669"/>
    <property type="project" value="UniProtKB-EC"/>
</dbReference>
<comment type="catalytic activity">
    <reaction evidence="13">
        <text>2 [molybdopterin-synthase sulfur-carrier protein]-C-terminal-Gly-aminoethanethioate + cyclic pyranopterin phosphate + H2O = molybdopterin + 2 [molybdopterin-synthase sulfur-carrier protein]-C-terminal Gly-Gly + 2 H(+)</text>
        <dbReference type="Rhea" id="RHEA:26333"/>
        <dbReference type="Rhea" id="RHEA-COMP:12202"/>
        <dbReference type="Rhea" id="RHEA-COMP:19907"/>
        <dbReference type="ChEBI" id="CHEBI:15377"/>
        <dbReference type="ChEBI" id="CHEBI:15378"/>
        <dbReference type="ChEBI" id="CHEBI:58698"/>
        <dbReference type="ChEBI" id="CHEBI:59648"/>
        <dbReference type="ChEBI" id="CHEBI:90778"/>
        <dbReference type="ChEBI" id="CHEBI:232372"/>
        <dbReference type="EC" id="2.8.1.12"/>
    </reaction>
</comment>
<accession>A0A967F2D4</accession>
<gene>
    <name evidence="14" type="ORF">HBA54_25265</name>
</gene>
<evidence type="ECO:0000256" key="3">
    <source>
        <dbReference type="ARBA" id="ARBA00011950"/>
    </source>
</evidence>
<dbReference type="EC" id="2.8.1.12" evidence="3"/>
<dbReference type="SUPFAM" id="SSF54690">
    <property type="entry name" value="Molybdopterin synthase subunit MoaE"/>
    <property type="match status" value="1"/>
</dbReference>
<dbReference type="AlphaFoldDB" id="A0A967F2D4"/>
<evidence type="ECO:0000256" key="6">
    <source>
        <dbReference type="ARBA" id="ARBA00023150"/>
    </source>
</evidence>
<evidence type="ECO:0000313" key="15">
    <source>
        <dbReference type="Proteomes" id="UP000761264"/>
    </source>
</evidence>
<dbReference type="FunFam" id="3.90.1170.40:FF:000001">
    <property type="entry name" value="Molybdopterin synthase catalytic subunit MoaE"/>
    <property type="match status" value="1"/>
</dbReference>
<comment type="pathway">
    <text evidence="1">Cofactor biosynthesis; molybdopterin biosynthesis.</text>
</comment>
<reference evidence="14" key="1">
    <citation type="submission" date="2020-03" db="EMBL/GenBank/DDBJ databases">
        <title>Genome of Pelagibius litoralis DSM 21314T.</title>
        <authorList>
            <person name="Wang G."/>
        </authorList>
    </citation>
    <scope>NUCLEOTIDE SEQUENCE</scope>
    <source>
        <strain evidence="14">DSM 21314</strain>
    </source>
</reference>
<comment type="caution">
    <text evidence="14">The sequence shown here is derived from an EMBL/GenBank/DDBJ whole genome shotgun (WGS) entry which is preliminary data.</text>
</comment>
<dbReference type="GO" id="GO:0006777">
    <property type="term" value="P:Mo-molybdopterin cofactor biosynthetic process"/>
    <property type="evidence" value="ECO:0007669"/>
    <property type="project" value="UniProtKB-KW"/>
</dbReference>
<evidence type="ECO:0000256" key="8">
    <source>
        <dbReference type="ARBA" id="ARBA00026066"/>
    </source>
</evidence>
<keyword evidence="6" id="KW-0501">Molybdenum cofactor biosynthesis</keyword>
<evidence type="ECO:0000256" key="10">
    <source>
        <dbReference type="ARBA" id="ARBA00030407"/>
    </source>
</evidence>
<dbReference type="RefSeq" id="WP_167230312.1">
    <property type="nucleotide sequence ID" value="NZ_JAAQPH010000028.1"/>
</dbReference>
<evidence type="ECO:0000256" key="9">
    <source>
        <dbReference type="ARBA" id="ARBA00029745"/>
    </source>
</evidence>
<comment type="subunit">
    <text evidence="8">Heterotetramer of 2 MoaD subunits and 2 MoaE subunits. Also stable as homodimer. The enzyme changes between these two forms during catalysis.</text>
</comment>
<evidence type="ECO:0000256" key="12">
    <source>
        <dbReference type="ARBA" id="ARBA00032474"/>
    </source>
</evidence>
<evidence type="ECO:0000256" key="1">
    <source>
        <dbReference type="ARBA" id="ARBA00005046"/>
    </source>
</evidence>
<dbReference type="Proteomes" id="UP000761264">
    <property type="component" value="Unassembled WGS sequence"/>
</dbReference>
<protein>
    <recommendedName>
        <fullName evidence="4">Molybdopterin synthase catalytic subunit</fullName>
        <ecNumber evidence="3">2.8.1.12</ecNumber>
    </recommendedName>
    <alternativeName>
        <fullName evidence="11">MPT synthase subunit 2</fullName>
    </alternativeName>
    <alternativeName>
        <fullName evidence="9">Molybdenum cofactor biosynthesis protein E</fullName>
    </alternativeName>
    <alternativeName>
        <fullName evidence="10">Molybdopterin-converting factor large subunit</fullName>
    </alternativeName>
    <alternativeName>
        <fullName evidence="12">Molybdopterin-converting factor subunit 2</fullName>
    </alternativeName>
</protein>
<dbReference type="Gene3D" id="3.90.1170.40">
    <property type="entry name" value="Molybdopterin biosynthesis MoaE subunit"/>
    <property type="match status" value="1"/>
</dbReference>
<proteinExistence type="inferred from homology"/>
<name>A0A967F2D4_9PROT</name>
<evidence type="ECO:0000313" key="14">
    <source>
        <dbReference type="EMBL" id="NIA71913.1"/>
    </source>
</evidence>
<dbReference type="CDD" id="cd00756">
    <property type="entry name" value="MoaE"/>
    <property type="match status" value="1"/>
</dbReference>
<keyword evidence="15" id="KW-1185">Reference proteome</keyword>
<evidence type="ECO:0000256" key="13">
    <source>
        <dbReference type="ARBA" id="ARBA00049878"/>
    </source>
</evidence>
<comment type="similarity">
    <text evidence="2">Belongs to the MoaE family.</text>
</comment>
<dbReference type="InterPro" id="IPR003448">
    <property type="entry name" value="Mopterin_biosynth_MoaE"/>
</dbReference>